<evidence type="ECO:0000313" key="8">
    <source>
        <dbReference type="EMBL" id="CRZ22017.1"/>
    </source>
</evidence>
<keyword evidence="6" id="KW-0325">Glycoprotein</keyword>
<gene>
    <name evidence="8 9" type="ORF">Bm6404</name>
    <name evidence="8" type="ORF">BM_Bm6404</name>
</gene>
<protein>
    <submittedName>
        <fullName evidence="8">Bm6404</fullName>
    </submittedName>
</protein>
<feature type="transmembrane region" description="Helical" evidence="7">
    <location>
        <begin position="393"/>
        <end position="412"/>
    </location>
</feature>
<dbReference type="EMBL" id="LN855362">
    <property type="protein sequence ID" value="CRZ22017.1"/>
    <property type="molecule type" value="Genomic_DNA"/>
</dbReference>
<evidence type="ECO:0000256" key="4">
    <source>
        <dbReference type="ARBA" id="ARBA00022989"/>
    </source>
</evidence>
<reference evidence="8" key="1">
    <citation type="journal article" date="2007" name="Science">
        <title>Draft genome of the filarial nematode parasite Brugia malayi.</title>
        <authorList>
            <person name="Ghedin E."/>
            <person name="Wang S."/>
            <person name="Spiro D."/>
            <person name="Caler E."/>
            <person name="Zhao Q."/>
            <person name="Crabtree J."/>
            <person name="Allen J.E."/>
            <person name="Delcher A.L."/>
            <person name="Guiliano D.B."/>
            <person name="Miranda-Saavedra D."/>
            <person name="Angiuoli S.V."/>
            <person name="Creasy T."/>
            <person name="Amedeo P."/>
            <person name="Haas B."/>
            <person name="El-Sayed N.M."/>
            <person name="Wortman J.R."/>
            <person name="Feldblyum T."/>
            <person name="Tallon L."/>
            <person name="Schatz M."/>
            <person name="Shumway M."/>
            <person name="Koo H."/>
            <person name="Salzberg S.L."/>
            <person name="Schobel S."/>
            <person name="Pertea M."/>
            <person name="Pop M."/>
            <person name="White O."/>
            <person name="Barton G.J."/>
            <person name="Carlow C.K."/>
            <person name="Crawford M.J."/>
            <person name="Daub J."/>
            <person name="Dimmic M.W."/>
            <person name="Estes C.F."/>
            <person name="Foster J.M."/>
            <person name="Ganatra M."/>
            <person name="Gregory W.F."/>
            <person name="Johnson N.M."/>
            <person name="Jin J."/>
            <person name="Komuniecki R."/>
            <person name="Korf I."/>
            <person name="Kumar S."/>
            <person name="Laney S."/>
            <person name="Li B.W."/>
            <person name="Li W."/>
            <person name="Lindblom T.H."/>
            <person name="Lustigman S."/>
            <person name="Ma D."/>
            <person name="Maina C.V."/>
            <person name="Martin D.M."/>
            <person name="McCarter J.P."/>
            <person name="McReynolds L."/>
            <person name="Mitreva M."/>
            <person name="Nutman T.B."/>
            <person name="Parkinson J."/>
            <person name="Peregrin-Alvarez J.M."/>
            <person name="Poole C."/>
            <person name="Ren Q."/>
            <person name="Saunders L."/>
            <person name="Sluder A.E."/>
            <person name="Smith K."/>
            <person name="Stanke M."/>
            <person name="Unnasch T.R."/>
            <person name="Ware J."/>
            <person name="Wei A.D."/>
            <person name="Weil G."/>
            <person name="Williams D.J."/>
            <person name="Zhang Y."/>
            <person name="Williams S.A."/>
            <person name="Fraser-Liggett C."/>
            <person name="Slatko B."/>
            <person name="Blaxter M.L."/>
            <person name="Scott A.L."/>
        </authorList>
    </citation>
    <scope>NUCLEOTIDE SEQUENCE</scope>
    <source>
        <strain evidence="8">FR3</strain>
    </source>
</reference>
<sequence length="435" mass="50570">MTDKIANLALMAGGNELVEAAQYYENIPGQTDKAVIIIEGVELSDEQKEGYNRKLNSYYRCMKEREKYVKKKVTPIQAIVALRDAELELQCFRCLSPEEQTEVEEVWKPNESFIGKKIRQIIDKVKEFILSQVEYKSKTKTNEWDYHWEKANFEDGTKGWQSIVDIDPSLCIAEKTISLIKKFMQRQKIGPKLGDHFELILSKISRKDMGWYRCIRRINGIANIANIYYIDVITNSTPKIVPCTKAKIEQTRLIMSKNEFGRNIIIDKIPPGEYQMNERLPPLRKAVKREVIQAFENDPYILSCPQKEFGTFWALNETYISSVSLLAQYPDKRIYIDGDNQLIINYLTLDDDESFFSCHRAYDGDVLRTFSLVVNKGKQRQEIVEYVNFGIRYGAFLLIILMVLSITLNVSVQSEKHRRDTAIERYTSKQVKQTK</sequence>
<evidence type="ECO:0000256" key="2">
    <source>
        <dbReference type="ARBA" id="ARBA00022692"/>
    </source>
</evidence>
<evidence type="ECO:0000313" key="9">
    <source>
        <dbReference type="WormBase" id="Bm6404"/>
    </source>
</evidence>
<reference evidence="8" key="2">
    <citation type="submission" date="2012-12" db="EMBL/GenBank/DDBJ databases">
        <authorList>
            <person name="Gao Y.W."/>
            <person name="Fan S.T."/>
            <person name="Sun H.T."/>
            <person name="Wang Z."/>
            <person name="Gao X.L."/>
            <person name="Li Y.G."/>
            <person name="Wang T.C."/>
            <person name="Zhang K."/>
            <person name="Xu W.W."/>
            <person name="Yu Z.J."/>
            <person name="Xia X.Z."/>
        </authorList>
    </citation>
    <scope>NUCLEOTIDE SEQUENCE</scope>
    <source>
        <strain evidence="8">FR3</strain>
    </source>
</reference>
<dbReference type="GO" id="GO:0016020">
    <property type="term" value="C:membrane"/>
    <property type="evidence" value="ECO:0007669"/>
    <property type="project" value="UniProtKB-SubCell"/>
</dbReference>
<dbReference type="OMA" id="RCIRRIN"/>
<evidence type="ECO:0000256" key="3">
    <source>
        <dbReference type="ARBA" id="ARBA00022729"/>
    </source>
</evidence>
<name>A0A0H5S194_BRUMA</name>
<dbReference type="AlphaFoldDB" id="A0A0H5S194"/>
<keyword evidence="2 7" id="KW-0812">Transmembrane</keyword>
<evidence type="ECO:0000256" key="1">
    <source>
        <dbReference type="ARBA" id="ARBA00004479"/>
    </source>
</evidence>
<accession>A0A0H5S194</accession>
<proteinExistence type="predicted"/>
<keyword evidence="3" id="KW-0732">Signal</keyword>
<evidence type="ECO:0000256" key="6">
    <source>
        <dbReference type="ARBA" id="ARBA00023180"/>
    </source>
</evidence>
<evidence type="ECO:0000256" key="5">
    <source>
        <dbReference type="ARBA" id="ARBA00023136"/>
    </source>
</evidence>
<comment type="subcellular location">
    <subcellularLocation>
        <location evidence="1">Membrane</location>
        <topology evidence="1">Single-pass type I membrane protein</topology>
    </subcellularLocation>
</comment>
<dbReference type="PANTHER" id="PTHR32178">
    <property type="entry name" value="FAM187"/>
    <property type="match status" value="1"/>
</dbReference>
<keyword evidence="4 7" id="KW-1133">Transmembrane helix</keyword>
<keyword evidence="5 7" id="KW-0472">Membrane</keyword>
<dbReference type="InterPro" id="IPR039311">
    <property type="entry name" value="FAM187A/B"/>
</dbReference>
<dbReference type="WormBase" id="Bm6404">
    <property type="protein sequence ID" value="BM44293"/>
    <property type="gene ID" value="WBGene00226665"/>
</dbReference>
<organism evidence="8">
    <name type="scientific">Brugia malayi</name>
    <name type="common">Filarial nematode worm</name>
    <dbReference type="NCBI Taxonomy" id="6279"/>
    <lineage>
        <taxon>Eukaryota</taxon>
        <taxon>Metazoa</taxon>
        <taxon>Ecdysozoa</taxon>
        <taxon>Nematoda</taxon>
        <taxon>Chromadorea</taxon>
        <taxon>Rhabditida</taxon>
        <taxon>Spirurina</taxon>
        <taxon>Spiruromorpha</taxon>
        <taxon>Filarioidea</taxon>
        <taxon>Onchocercidae</taxon>
        <taxon>Brugia</taxon>
    </lineage>
</organism>
<dbReference type="PANTHER" id="PTHR32178:SF6">
    <property type="entry name" value="IG-LIKE DOMAIN-CONTAINING PROTEIN"/>
    <property type="match status" value="1"/>
</dbReference>
<evidence type="ECO:0000256" key="7">
    <source>
        <dbReference type="SAM" id="Phobius"/>
    </source>
</evidence>